<feature type="chain" id="PRO_5014339678" evidence="1">
    <location>
        <begin position="28"/>
        <end position="476"/>
    </location>
</feature>
<dbReference type="Gene3D" id="3.30.70.1990">
    <property type="match status" value="1"/>
</dbReference>
<evidence type="ECO:0000313" key="2">
    <source>
        <dbReference type="EMBL" id="PMD50187.1"/>
    </source>
</evidence>
<keyword evidence="1" id="KW-0732">Signal</keyword>
<dbReference type="SUPFAM" id="SSF51905">
    <property type="entry name" value="FAD/NAD(P)-binding domain"/>
    <property type="match status" value="1"/>
</dbReference>
<dbReference type="AlphaFoldDB" id="A0A2J6SHG2"/>
<organism evidence="2 3">
    <name type="scientific">Hyaloscypha bicolor E</name>
    <dbReference type="NCBI Taxonomy" id="1095630"/>
    <lineage>
        <taxon>Eukaryota</taxon>
        <taxon>Fungi</taxon>
        <taxon>Dikarya</taxon>
        <taxon>Ascomycota</taxon>
        <taxon>Pezizomycotina</taxon>
        <taxon>Leotiomycetes</taxon>
        <taxon>Helotiales</taxon>
        <taxon>Hyaloscyphaceae</taxon>
        <taxon>Hyaloscypha</taxon>
        <taxon>Hyaloscypha bicolor</taxon>
    </lineage>
</organism>
<dbReference type="EMBL" id="KZ613913">
    <property type="protein sequence ID" value="PMD50187.1"/>
    <property type="molecule type" value="Genomic_DNA"/>
</dbReference>
<dbReference type="Gene3D" id="3.50.50.60">
    <property type="entry name" value="FAD/NAD(P)-binding domain"/>
    <property type="match status" value="1"/>
</dbReference>
<dbReference type="InterPro" id="IPR036188">
    <property type="entry name" value="FAD/NAD-bd_sf"/>
</dbReference>
<dbReference type="Pfam" id="PF13450">
    <property type="entry name" value="NAD_binding_8"/>
    <property type="match status" value="1"/>
</dbReference>
<gene>
    <name evidence="2" type="ORF">K444DRAFT_709679</name>
</gene>
<dbReference type="OrthoDB" id="68575at2759"/>
<keyword evidence="3" id="KW-1185">Reference proteome</keyword>
<evidence type="ECO:0000256" key="1">
    <source>
        <dbReference type="SAM" id="SignalP"/>
    </source>
</evidence>
<dbReference type="InParanoid" id="A0A2J6SHG2"/>
<name>A0A2J6SHG2_9HELO</name>
<reference evidence="2 3" key="1">
    <citation type="submission" date="2016-04" db="EMBL/GenBank/DDBJ databases">
        <title>A degradative enzymes factory behind the ericoid mycorrhizal symbiosis.</title>
        <authorList>
            <consortium name="DOE Joint Genome Institute"/>
            <person name="Martino E."/>
            <person name="Morin E."/>
            <person name="Grelet G."/>
            <person name="Kuo A."/>
            <person name="Kohler A."/>
            <person name="Daghino S."/>
            <person name="Barry K."/>
            <person name="Choi C."/>
            <person name="Cichocki N."/>
            <person name="Clum A."/>
            <person name="Copeland A."/>
            <person name="Hainaut M."/>
            <person name="Haridas S."/>
            <person name="Labutti K."/>
            <person name="Lindquist E."/>
            <person name="Lipzen A."/>
            <person name="Khouja H.-R."/>
            <person name="Murat C."/>
            <person name="Ohm R."/>
            <person name="Olson A."/>
            <person name="Spatafora J."/>
            <person name="Veneault-Fourrey C."/>
            <person name="Henrissat B."/>
            <person name="Grigoriev I."/>
            <person name="Martin F."/>
            <person name="Perotto S."/>
        </authorList>
    </citation>
    <scope>NUCLEOTIDE SEQUENCE [LARGE SCALE GENOMIC DNA]</scope>
    <source>
        <strain evidence="2 3">E</strain>
    </source>
</reference>
<dbReference type="Proteomes" id="UP000235371">
    <property type="component" value="Unassembled WGS sequence"/>
</dbReference>
<sequence>MRSSTTDSGTMFSFLAILVSLLPVASASTSYTVNGNKYNVDEVITRDVTILGGGSGGTYSAIRLNDLGKSVAVVEAAGRLGGNTETYIDPGTGTPIEVGVQFFHNFTVVTDYFARLGVALTTVQAGPNPNTSVITSYVDFLTGLPDPSYVFPNFTAALGAYAAQLFQYPYLDLGFDLPSPVPSDLLLPFGQFVTKYSLQPLVPFAWIWCQGIGDLLATPTIYIMKYLGLSSLQSLQEGFLATALHDNSLLYLSAERVLGSNVLYNSTILAVKRTNDYVQTVIKQGSKTTLIKSSQLIVAIPPTVQNMKVFDSTHQENRLFSQFTYSEYFTALLRGTGIPDTVTLSNVSPGANFSLPLPPNVYAVDQTGVSGLVAVTYVSTTATVGDEIANLVVEQIKNVQVEGKGVSEPVYAVKSNHRPFELRVDAKAIKNGFYADLYSLQGEKRTWWTGAAWHAHDSSLIWRFTEGFLSNITAAV</sequence>
<dbReference type="GeneID" id="36596283"/>
<dbReference type="RefSeq" id="XP_024727091.1">
    <property type="nucleotide sequence ID" value="XM_024888207.1"/>
</dbReference>
<dbReference type="Gene3D" id="1.10.405.20">
    <property type="match status" value="1"/>
</dbReference>
<protein>
    <submittedName>
        <fullName evidence="2">FAD/NAD(P)-binding domain-containing protein</fullName>
    </submittedName>
</protein>
<proteinExistence type="predicted"/>
<accession>A0A2J6SHG2</accession>
<feature type="signal peptide" evidence="1">
    <location>
        <begin position="1"/>
        <end position="27"/>
    </location>
</feature>
<evidence type="ECO:0000313" key="3">
    <source>
        <dbReference type="Proteomes" id="UP000235371"/>
    </source>
</evidence>